<dbReference type="GO" id="GO:0016740">
    <property type="term" value="F:transferase activity"/>
    <property type="evidence" value="ECO:0007669"/>
    <property type="project" value="UniProtKB-KW"/>
</dbReference>
<keyword evidence="3" id="KW-1185">Reference proteome</keyword>
<dbReference type="InterPro" id="IPR051678">
    <property type="entry name" value="AGP_Transferase"/>
</dbReference>
<evidence type="ECO:0000313" key="2">
    <source>
        <dbReference type="EMBL" id="PYZ96711.1"/>
    </source>
</evidence>
<dbReference type="OrthoDB" id="9800774at2"/>
<dbReference type="EMBL" id="PDOF01000002">
    <property type="protein sequence ID" value="PYZ96711.1"/>
    <property type="molecule type" value="Genomic_DNA"/>
</dbReference>
<comment type="caution">
    <text evidence="2">The sequence shown here is derived from an EMBL/GenBank/DDBJ whole genome shotgun (WGS) entry which is preliminary data.</text>
</comment>
<dbReference type="RefSeq" id="WP_110520649.1">
    <property type="nucleotide sequence ID" value="NZ_PDOF01000002.1"/>
</dbReference>
<organism evidence="2 3">
    <name type="scientific">Alteribacter lacisalsi</name>
    <dbReference type="NCBI Taxonomy" id="2045244"/>
    <lineage>
        <taxon>Bacteria</taxon>
        <taxon>Bacillati</taxon>
        <taxon>Bacillota</taxon>
        <taxon>Bacilli</taxon>
        <taxon>Bacillales</taxon>
        <taxon>Bacillaceae</taxon>
        <taxon>Alteribacter</taxon>
    </lineage>
</organism>
<dbReference type="InterPro" id="IPR002575">
    <property type="entry name" value="Aminoglycoside_PTrfase"/>
</dbReference>
<feature type="domain" description="Aminoglycoside phosphotransferase" evidence="1">
    <location>
        <begin position="6"/>
        <end position="208"/>
    </location>
</feature>
<dbReference type="Proteomes" id="UP000248066">
    <property type="component" value="Unassembled WGS sequence"/>
</dbReference>
<dbReference type="Pfam" id="PF01636">
    <property type="entry name" value="APH"/>
    <property type="match status" value="1"/>
</dbReference>
<reference evidence="2 3" key="1">
    <citation type="submission" date="2017-10" db="EMBL/GenBank/DDBJ databases">
        <title>Bacillus sp. nov., a halophilic bacterium isolated from a Yangshapao Lake.</title>
        <authorList>
            <person name="Wang H."/>
        </authorList>
    </citation>
    <scope>NUCLEOTIDE SEQUENCE [LARGE SCALE GENOMIC DNA]</scope>
    <source>
        <strain evidence="2 3">YSP-3</strain>
    </source>
</reference>
<sequence>MSHIKIAEGNTADIYLHEDRITKVFKAHLPDTEAEKEAHKQTFARACGLPVPEIFEVTHKEGRQAITMRYAEGRTLGERALENRDQAEDFLRLSIDIQDHIHSFTADPLERMAEKLSRQIITAQLLSPKQQSVLLEKLDQMPSENSLCHGDFHLFNLIQGGGEVAILDWVDASAGNKYADICRTYLLYLTFSSQMAEMYLRLYCGKKAARKEEVLAWLPILAGARLSEHVPLEKRETLVAIVQEFCSG</sequence>
<dbReference type="InterPro" id="IPR011009">
    <property type="entry name" value="Kinase-like_dom_sf"/>
</dbReference>
<name>A0A2W0H6U6_9BACI</name>
<dbReference type="AlphaFoldDB" id="A0A2W0H6U6"/>
<dbReference type="SUPFAM" id="SSF56112">
    <property type="entry name" value="Protein kinase-like (PK-like)"/>
    <property type="match status" value="1"/>
</dbReference>
<gene>
    <name evidence="2" type="ORF">CR205_13535</name>
</gene>
<evidence type="ECO:0000313" key="3">
    <source>
        <dbReference type="Proteomes" id="UP000248066"/>
    </source>
</evidence>
<dbReference type="Gene3D" id="3.90.1200.10">
    <property type="match status" value="1"/>
</dbReference>
<proteinExistence type="predicted"/>
<dbReference type="PANTHER" id="PTHR21310">
    <property type="entry name" value="AMINOGLYCOSIDE PHOSPHOTRANSFERASE-RELATED-RELATED"/>
    <property type="match status" value="1"/>
</dbReference>
<protein>
    <submittedName>
        <fullName evidence="2">Aminoglycoside phosphotransferase</fullName>
    </submittedName>
</protein>
<evidence type="ECO:0000259" key="1">
    <source>
        <dbReference type="Pfam" id="PF01636"/>
    </source>
</evidence>
<accession>A0A2W0H6U6</accession>
<keyword evidence="2" id="KW-0808">Transferase</keyword>